<accession>A0A3A5H8G4</accession>
<keyword evidence="1" id="KW-0472">Membrane</keyword>
<dbReference type="AlphaFoldDB" id="A0A3A5H8G4"/>
<keyword evidence="1" id="KW-0812">Transmembrane</keyword>
<protein>
    <recommendedName>
        <fullName evidence="4">PH domain-containing protein</fullName>
    </recommendedName>
</protein>
<comment type="caution">
    <text evidence="2">The sequence shown here is derived from an EMBL/GenBank/DDBJ whole genome shotgun (WGS) entry which is preliminary data.</text>
</comment>
<evidence type="ECO:0000313" key="3">
    <source>
        <dbReference type="Proteomes" id="UP000276542"/>
    </source>
</evidence>
<evidence type="ECO:0008006" key="4">
    <source>
        <dbReference type="Google" id="ProtNLM"/>
    </source>
</evidence>
<name>A0A3A5H8G4_9ACTN</name>
<dbReference type="Proteomes" id="UP000276542">
    <property type="component" value="Unassembled WGS sequence"/>
</dbReference>
<feature type="transmembrane region" description="Helical" evidence="1">
    <location>
        <begin position="43"/>
        <end position="62"/>
    </location>
</feature>
<sequence length="203" mass="22506">MVRWLVRQEIDMWRSLFLWLGRRRPGLRPGVTAYPYVAIVRPALWAFIVGSAIEVLAVHLLLQRWPAIQLPALVLGIWGLLWMLGMLGAVTVYPHLVGDDGVRLRHGSAVDLPIAWTDIASVRSTRHDYEGMRRIRVEEGDSPVLALTQLGQTNVEIRLHAELTPALARGRTGVSSVRVYADDARALVSALRAGAVESPRATP</sequence>
<keyword evidence="1" id="KW-1133">Transmembrane helix</keyword>
<keyword evidence="3" id="KW-1185">Reference proteome</keyword>
<gene>
    <name evidence="2" type="ORF">D4739_05150</name>
</gene>
<feature type="transmembrane region" description="Helical" evidence="1">
    <location>
        <begin position="74"/>
        <end position="96"/>
    </location>
</feature>
<evidence type="ECO:0000313" key="2">
    <source>
        <dbReference type="EMBL" id="RJS45665.1"/>
    </source>
</evidence>
<organism evidence="2 3">
    <name type="scientific">Nocardioides cavernaquae</name>
    <dbReference type="NCBI Taxonomy" id="2321396"/>
    <lineage>
        <taxon>Bacteria</taxon>
        <taxon>Bacillati</taxon>
        <taxon>Actinomycetota</taxon>
        <taxon>Actinomycetes</taxon>
        <taxon>Propionibacteriales</taxon>
        <taxon>Nocardioidaceae</taxon>
        <taxon>Nocardioides</taxon>
    </lineage>
</organism>
<proteinExistence type="predicted"/>
<evidence type="ECO:0000256" key="1">
    <source>
        <dbReference type="SAM" id="Phobius"/>
    </source>
</evidence>
<reference evidence="3" key="1">
    <citation type="submission" date="2018-09" db="EMBL/GenBank/DDBJ databases">
        <authorList>
            <person name="Zhu H."/>
        </authorList>
    </citation>
    <scope>NUCLEOTIDE SEQUENCE [LARGE SCALE GENOMIC DNA]</scope>
    <source>
        <strain evidence="3">K1W22B-1</strain>
    </source>
</reference>
<dbReference type="EMBL" id="QYRP01000002">
    <property type="protein sequence ID" value="RJS45665.1"/>
    <property type="molecule type" value="Genomic_DNA"/>
</dbReference>